<comment type="caution">
    <text evidence="1">The sequence shown here is derived from an EMBL/GenBank/DDBJ whole genome shotgun (WGS) entry which is preliminary data.</text>
</comment>
<dbReference type="GO" id="GO:0016829">
    <property type="term" value="F:lyase activity"/>
    <property type="evidence" value="ECO:0007669"/>
    <property type="project" value="UniProtKB-KW"/>
</dbReference>
<dbReference type="PANTHER" id="PTHR10224">
    <property type="entry name" value="ES1 PROTEIN HOMOLOG, MITOCHONDRIAL"/>
    <property type="match status" value="1"/>
</dbReference>
<evidence type="ECO:0000313" key="2">
    <source>
        <dbReference type="Proteomes" id="UP001569154"/>
    </source>
</evidence>
<reference evidence="1 2" key="1">
    <citation type="submission" date="2024-06" db="EMBL/GenBank/DDBJ databases">
        <authorList>
            <person name="Steensen K."/>
            <person name="Seneca J."/>
            <person name="Bartlau N."/>
            <person name="Yu A.X."/>
            <person name="Polz M.F."/>
        </authorList>
    </citation>
    <scope>NUCLEOTIDE SEQUENCE [LARGE SCALE GENOMIC DNA]</scope>
    <source>
        <strain evidence="1 2">1F260</strain>
    </source>
</reference>
<keyword evidence="2" id="KW-1185">Reference proteome</keyword>
<dbReference type="EMBL" id="JBGONM010000044">
    <property type="protein sequence ID" value="MEZ8082821.1"/>
    <property type="molecule type" value="Genomic_DNA"/>
</dbReference>
<dbReference type="RefSeq" id="WP_371734955.1">
    <property type="nucleotide sequence ID" value="NZ_JBGONM010000044.1"/>
</dbReference>
<dbReference type="SUPFAM" id="SSF52317">
    <property type="entry name" value="Class I glutamine amidotransferase-like"/>
    <property type="match status" value="1"/>
</dbReference>
<sequence>MKKVAVVLSGCGVFDGTEINEAVLSLLSLEEQGISYECFAPSITFTSIDHTNSSEDETRNVLKESARITRGEISSLDELSSADFDALVVVGGFGVAKNLSNFAFESDFQMLPVFEKVLFDFKEKNKWVALMCIAPVVLPFVYDKPVCTIGNDEGVSSFIKSNGGEHVICQVDDIVCDDRNLLITTPAYMLANNLMDARKGISKMMSKLAEVVT</sequence>
<protein>
    <submittedName>
        <fullName evidence="1">Isoprenoid biosynthesis glyoxalase ElbB</fullName>
        <ecNumber evidence="1">4.2.1.-</ecNumber>
    </submittedName>
</protein>
<proteinExistence type="predicted"/>
<name>A0ABV4L535_9GAMM</name>
<organism evidence="1 2">
    <name type="scientific">Enterovibrio norvegicus</name>
    <dbReference type="NCBI Taxonomy" id="188144"/>
    <lineage>
        <taxon>Bacteria</taxon>
        <taxon>Pseudomonadati</taxon>
        <taxon>Pseudomonadota</taxon>
        <taxon>Gammaproteobacteria</taxon>
        <taxon>Vibrionales</taxon>
        <taxon>Vibrionaceae</taxon>
        <taxon>Enterovibrio</taxon>
    </lineage>
</organism>
<evidence type="ECO:0000313" key="1">
    <source>
        <dbReference type="EMBL" id="MEZ8082821.1"/>
    </source>
</evidence>
<dbReference type="EC" id="4.2.1.-" evidence="1"/>
<dbReference type="Gene3D" id="3.40.50.880">
    <property type="match status" value="1"/>
</dbReference>
<dbReference type="NCBIfam" id="NF008747">
    <property type="entry name" value="PRK11780.1"/>
    <property type="match status" value="1"/>
</dbReference>
<keyword evidence="1" id="KW-0456">Lyase</keyword>
<accession>A0ABV4L535</accession>
<dbReference type="PANTHER" id="PTHR10224:SF12">
    <property type="entry name" value="GLYOXALASE ELBB"/>
    <property type="match status" value="1"/>
</dbReference>
<dbReference type="InterPro" id="IPR029062">
    <property type="entry name" value="Class_I_gatase-like"/>
</dbReference>
<gene>
    <name evidence="1" type="primary">elbB</name>
    <name evidence="1" type="ORF">ACED35_17020</name>
</gene>
<dbReference type="Proteomes" id="UP001569154">
    <property type="component" value="Unassembled WGS sequence"/>
</dbReference>